<dbReference type="PANTHER" id="PTHR40065">
    <property type="entry name" value="RNA-BINDING PROTEIN YHBY"/>
    <property type="match status" value="1"/>
</dbReference>
<dbReference type="GO" id="GO:0003723">
    <property type="term" value="F:RNA binding"/>
    <property type="evidence" value="ECO:0007669"/>
    <property type="project" value="UniProtKB-UniRule"/>
</dbReference>
<dbReference type="EMBL" id="FR695877">
    <property type="protein sequence ID" value="CBX31156.1"/>
    <property type="molecule type" value="Genomic_DNA"/>
</dbReference>
<evidence type="ECO:0000313" key="4">
    <source>
        <dbReference type="EMBL" id="CBX31156.1"/>
    </source>
</evidence>
<evidence type="ECO:0000256" key="2">
    <source>
        <dbReference type="PROSITE-ProRule" id="PRU00626"/>
    </source>
</evidence>
<reference evidence="4" key="1">
    <citation type="journal article" date="2011" name="Environ. Microbiol.">
        <title>Genomic insights into the metabolic potential of the polycyclic aromatic hydrocarbon degrading sulfate-reducing Deltaproteobacterium N47.</title>
        <authorList>
            <person name="Bergmann F."/>
            <person name="Selesi D."/>
            <person name="Weinmaier T."/>
            <person name="Tischler P."/>
            <person name="Rattei T."/>
            <person name="Meckenstock R.U."/>
        </authorList>
    </citation>
    <scope>NUCLEOTIDE SEQUENCE</scope>
</reference>
<proteinExistence type="predicted"/>
<dbReference type="Pfam" id="PF01985">
    <property type="entry name" value="CRS1_YhbY"/>
    <property type="match status" value="1"/>
</dbReference>
<dbReference type="PANTHER" id="PTHR40065:SF3">
    <property type="entry name" value="RNA-BINDING PROTEIN YHBY"/>
    <property type="match status" value="1"/>
</dbReference>
<feature type="domain" description="CRM" evidence="3">
    <location>
        <begin position="2"/>
        <end position="99"/>
    </location>
</feature>
<dbReference type="AlphaFoldDB" id="E1YM23"/>
<organism evidence="4">
    <name type="scientific">uncultured Desulfobacterium sp</name>
    <dbReference type="NCBI Taxonomy" id="201089"/>
    <lineage>
        <taxon>Bacteria</taxon>
        <taxon>Pseudomonadati</taxon>
        <taxon>Thermodesulfobacteriota</taxon>
        <taxon>Desulfobacteria</taxon>
        <taxon>Desulfobacterales</taxon>
        <taxon>Desulfobacteriaceae</taxon>
        <taxon>Desulfobacterium</taxon>
        <taxon>environmental samples</taxon>
    </lineage>
</organism>
<dbReference type="SUPFAM" id="SSF75471">
    <property type="entry name" value="YhbY-like"/>
    <property type="match status" value="1"/>
</dbReference>
<dbReference type="InterPro" id="IPR001890">
    <property type="entry name" value="RNA-binding_CRM"/>
</dbReference>
<dbReference type="InterPro" id="IPR051925">
    <property type="entry name" value="RNA-binding_domain"/>
</dbReference>
<dbReference type="InterPro" id="IPR035920">
    <property type="entry name" value="YhbY-like_sf"/>
</dbReference>
<dbReference type="Gene3D" id="3.30.110.60">
    <property type="entry name" value="YhbY-like"/>
    <property type="match status" value="1"/>
</dbReference>
<evidence type="ECO:0000259" key="3">
    <source>
        <dbReference type="PROSITE" id="PS51295"/>
    </source>
</evidence>
<protein>
    <submittedName>
        <fullName evidence="4">RNA-binding protein HI1333</fullName>
    </submittedName>
</protein>
<evidence type="ECO:0000256" key="1">
    <source>
        <dbReference type="ARBA" id="ARBA00022884"/>
    </source>
</evidence>
<name>E1YM23_9BACT</name>
<keyword evidence="1 2" id="KW-0694">RNA-binding</keyword>
<accession>E1YM23</accession>
<dbReference type="SMART" id="SM01103">
    <property type="entry name" value="CRS1_YhbY"/>
    <property type="match status" value="1"/>
</dbReference>
<sequence length="106" mass="12276">MKKLKGYQKKYLKGLAHKLKPYVFVGQKGLTESLIKSISDALEKHELIKVKFLDFKEKEMKEEISSEIEIIAECELAGIIGHIATFYKQNKDPKKRVIIVPERNED</sequence>
<dbReference type="PROSITE" id="PS51295">
    <property type="entry name" value="CRM"/>
    <property type="match status" value="1"/>
</dbReference>
<gene>
    <name evidence="4" type="ORF">N47_E46680</name>
</gene>